<protein>
    <submittedName>
        <fullName evidence="1">Uncharacterized protein</fullName>
    </submittedName>
</protein>
<dbReference type="EMBL" id="JAACJJ010000001">
    <property type="protein sequence ID" value="KAF5330360.1"/>
    <property type="molecule type" value="Genomic_DNA"/>
</dbReference>
<gene>
    <name evidence="1" type="ORF">D9619_005668</name>
</gene>
<comment type="caution">
    <text evidence="1">The sequence shown here is derived from an EMBL/GenBank/DDBJ whole genome shotgun (WGS) entry which is preliminary data.</text>
</comment>
<name>A0A8H5BVU1_9AGAR</name>
<keyword evidence="2" id="KW-1185">Reference proteome</keyword>
<organism evidence="1 2">
    <name type="scientific">Psilocybe cf. subviscida</name>
    <dbReference type="NCBI Taxonomy" id="2480587"/>
    <lineage>
        <taxon>Eukaryota</taxon>
        <taxon>Fungi</taxon>
        <taxon>Dikarya</taxon>
        <taxon>Basidiomycota</taxon>
        <taxon>Agaricomycotina</taxon>
        <taxon>Agaricomycetes</taxon>
        <taxon>Agaricomycetidae</taxon>
        <taxon>Agaricales</taxon>
        <taxon>Agaricineae</taxon>
        <taxon>Strophariaceae</taxon>
        <taxon>Psilocybe</taxon>
    </lineage>
</organism>
<evidence type="ECO:0000313" key="2">
    <source>
        <dbReference type="Proteomes" id="UP000567179"/>
    </source>
</evidence>
<evidence type="ECO:0000313" key="1">
    <source>
        <dbReference type="EMBL" id="KAF5330360.1"/>
    </source>
</evidence>
<proteinExistence type="predicted"/>
<dbReference type="Proteomes" id="UP000567179">
    <property type="component" value="Unassembled WGS sequence"/>
</dbReference>
<reference evidence="1 2" key="1">
    <citation type="journal article" date="2020" name="ISME J.">
        <title>Uncovering the hidden diversity of litter-decomposition mechanisms in mushroom-forming fungi.</title>
        <authorList>
            <person name="Floudas D."/>
            <person name="Bentzer J."/>
            <person name="Ahren D."/>
            <person name="Johansson T."/>
            <person name="Persson P."/>
            <person name="Tunlid A."/>
        </authorList>
    </citation>
    <scope>NUCLEOTIDE SEQUENCE [LARGE SCALE GENOMIC DNA]</scope>
    <source>
        <strain evidence="1 2">CBS 101986</strain>
    </source>
</reference>
<accession>A0A8H5BVU1</accession>
<sequence length="181" mass="19771">MSLNHKHGLCGVGPVAEGYQLTGDPVATLQDSAGKLSCEPSILHVDVVVIIALTPPTTATPRLKPQYLLILFPRSVDKSRTHARTARRHARNAMMLALAFVVSQRKERKKGYTRGPYKKRDGKSNYTQLASNSGILGQISATSGSLSGSFAQGLAVQPDFQQNQPYFMAPVPNQSEQYFWA</sequence>
<dbReference type="AlphaFoldDB" id="A0A8H5BVU1"/>